<dbReference type="OrthoDB" id="4588713at2759"/>
<dbReference type="InParanoid" id="W3XHT4"/>
<name>W3XHT4_PESFW</name>
<feature type="compositionally biased region" description="Polar residues" evidence="1">
    <location>
        <begin position="139"/>
        <end position="164"/>
    </location>
</feature>
<organism evidence="2 3">
    <name type="scientific">Pestalotiopsis fici (strain W106-1 / CGMCC3.15140)</name>
    <dbReference type="NCBI Taxonomy" id="1229662"/>
    <lineage>
        <taxon>Eukaryota</taxon>
        <taxon>Fungi</taxon>
        <taxon>Dikarya</taxon>
        <taxon>Ascomycota</taxon>
        <taxon>Pezizomycotina</taxon>
        <taxon>Sordariomycetes</taxon>
        <taxon>Xylariomycetidae</taxon>
        <taxon>Amphisphaeriales</taxon>
        <taxon>Sporocadaceae</taxon>
        <taxon>Pestalotiopsis</taxon>
    </lineage>
</organism>
<dbReference type="HOGENOM" id="CLU_475749_0_0_1"/>
<keyword evidence="3" id="KW-1185">Reference proteome</keyword>
<reference evidence="3" key="1">
    <citation type="journal article" date="2015" name="BMC Genomics">
        <title>Genomic and transcriptomic analysis of the endophytic fungus Pestalotiopsis fici reveals its lifestyle and high potential for synthesis of natural products.</title>
        <authorList>
            <person name="Wang X."/>
            <person name="Zhang X."/>
            <person name="Liu L."/>
            <person name="Xiang M."/>
            <person name="Wang W."/>
            <person name="Sun X."/>
            <person name="Che Y."/>
            <person name="Guo L."/>
            <person name="Liu G."/>
            <person name="Guo L."/>
            <person name="Wang C."/>
            <person name="Yin W.B."/>
            <person name="Stadler M."/>
            <person name="Zhang X."/>
            <person name="Liu X."/>
        </authorList>
    </citation>
    <scope>NUCLEOTIDE SEQUENCE [LARGE SCALE GENOMIC DNA]</scope>
    <source>
        <strain evidence="3">W106-1 / CGMCC3.15140</strain>
    </source>
</reference>
<accession>W3XHT4</accession>
<evidence type="ECO:0000313" key="3">
    <source>
        <dbReference type="Proteomes" id="UP000030651"/>
    </source>
</evidence>
<dbReference type="RefSeq" id="XP_007829573.1">
    <property type="nucleotide sequence ID" value="XM_007831382.1"/>
</dbReference>
<proteinExistence type="predicted"/>
<dbReference type="EMBL" id="KI912110">
    <property type="protein sequence ID" value="ETS84776.1"/>
    <property type="molecule type" value="Genomic_DNA"/>
</dbReference>
<sequence>MTQPREQRASVPQILGQSSTPTPTPTPPPRQTAMYIPPQPQPNPFASVQIDRAATDKIKDGPKYTTVGSLVNPNSTPQFAKPVRRSAAITIRNAQGDALDLSHAWKDAPLQYSPLQQNTDRAISPPTVNVPSVIPRANPLSTNPTPSRTQIPRVSPPRSTVDNTSHWGEYRTLFEAGEKDSVERSENGMGNPGQPMVKVGPVMTTFGIDSPEPALIDDIEDDANEDESLKQMSVKTLTNLASYENPQQRTAQKILSRARETMSARQLADPSTRNRNSIMEWDASVEAEMRANPSPYSSILSKGPGAPRPLTAGPPGLRQHKPTNIEQSTTARRSAPLADDSASVQGSSFLPQAISELGRITNQESSSRISNTFTPATTDTLGTQKLASSIVYDTLDAEDARKYYRNGVLPVNFNDTIRPSTVFGYESSSERYRFGVAAEDGNIQPHDKDINTLWNKCPKLYKSMDTFLTMLRDKRLQLGMGPEKRREENAQEFLAMIRNARSQLQPGPEEGEKIPTENEATLRMLFDEVDRMSAQNPQSSMADESMETIMQRLFGGIPPPPAIPRVHDPKDES</sequence>
<dbReference type="AlphaFoldDB" id="W3XHT4"/>
<feature type="region of interest" description="Disordered" evidence="1">
    <location>
        <begin position="136"/>
        <end position="164"/>
    </location>
</feature>
<evidence type="ECO:0000313" key="2">
    <source>
        <dbReference type="EMBL" id="ETS84776.1"/>
    </source>
</evidence>
<feature type="region of interest" description="Disordered" evidence="1">
    <location>
        <begin position="553"/>
        <end position="573"/>
    </location>
</feature>
<feature type="region of interest" description="Disordered" evidence="1">
    <location>
        <begin position="293"/>
        <end position="322"/>
    </location>
</feature>
<feature type="compositionally biased region" description="Polar residues" evidence="1">
    <location>
        <begin position="66"/>
        <end position="78"/>
    </location>
</feature>
<gene>
    <name evidence="2" type="ORF">PFICI_02801</name>
</gene>
<feature type="compositionally biased region" description="Basic and acidic residues" evidence="1">
    <location>
        <begin position="53"/>
        <end position="62"/>
    </location>
</feature>
<dbReference type="GeneID" id="19267814"/>
<dbReference type="KEGG" id="pfy:PFICI_02801"/>
<protein>
    <submittedName>
        <fullName evidence="2">Uncharacterized protein</fullName>
    </submittedName>
</protein>
<feature type="region of interest" description="Disordered" evidence="1">
    <location>
        <begin position="1"/>
        <end position="81"/>
    </location>
</feature>
<dbReference type="STRING" id="1229662.W3XHT4"/>
<dbReference type="eggNOG" id="ENOG502RPKN">
    <property type="taxonomic scope" value="Eukaryota"/>
</dbReference>
<evidence type="ECO:0000256" key="1">
    <source>
        <dbReference type="SAM" id="MobiDB-lite"/>
    </source>
</evidence>
<dbReference type="Proteomes" id="UP000030651">
    <property type="component" value="Unassembled WGS sequence"/>
</dbReference>